<name>A0ABT0H1Z2_9HYPH</name>
<comment type="caution">
    <text evidence="2">The sequence shown here is derived from an EMBL/GenBank/DDBJ whole genome shotgun (WGS) entry which is preliminary data.</text>
</comment>
<evidence type="ECO:0000313" key="3">
    <source>
        <dbReference type="Proteomes" id="UP001431221"/>
    </source>
</evidence>
<evidence type="ECO:0000256" key="1">
    <source>
        <dbReference type="ARBA" id="ARBA00006484"/>
    </source>
</evidence>
<dbReference type="Proteomes" id="UP001431221">
    <property type="component" value="Unassembled WGS sequence"/>
</dbReference>
<dbReference type="PANTHER" id="PTHR42879:SF2">
    <property type="entry name" value="3-OXOACYL-[ACYL-CARRIER-PROTEIN] REDUCTASE FABG"/>
    <property type="match status" value="1"/>
</dbReference>
<dbReference type="CDD" id="cd05233">
    <property type="entry name" value="SDR_c"/>
    <property type="match status" value="1"/>
</dbReference>
<dbReference type="InterPro" id="IPR050259">
    <property type="entry name" value="SDR"/>
</dbReference>
<dbReference type="InterPro" id="IPR020904">
    <property type="entry name" value="Sc_DH/Rdtase_CS"/>
</dbReference>
<gene>
    <name evidence="2" type="ORF">M0H32_26430</name>
</gene>
<keyword evidence="3" id="KW-1185">Reference proteome</keyword>
<dbReference type="InterPro" id="IPR036291">
    <property type="entry name" value="NAD(P)-bd_dom_sf"/>
</dbReference>
<dbReference type="PROSITE" id="PS00061">
    <property type="entry name" value="ADH_SHORT"/>
    <property type="match status" value="1"/>
</dbReference>
<dbReference type="Gene3D" id="3.40.50.720">
    <property type="entry name" value="NAD(P)-binding Rossmann-like Domain"/>
    <property type="match status" value="1"/>
</dbReference>
<dbReference type="RefSeq" id="WP_248159494.1">
    <property type="nucleotide sequence ID" value="NZ_JALNMJ010000030.1"/>
</dbReference>
<accession>A0ABT0H1Z2</accession>
<dbReference type="Pfam" id="PF00106">
    <property type="entry name" value="adh_short"/>
    <property type="match status" value="1"/>
</dbReference>
<organism evidence="2 3">
    <name type="scientific">Roseibium sediminicola</name>
    <dbReference type="NCBI Taxonomy" id="2933272"/>
    <lineage>
        <taxon>Bacteria</taxon>
        <taxon>Pseudomonadati</taxon>
        <taxon>Pseudomonadota</taxon>
        <taxon>Alphaproteobacteria</taxon>
        <taxon>Hyphomicrobiales</taxon>
        <taxon>Stappiaceae</taxon>
        <taxon>Roseibium</taxon>
    </lineage>
</organism>
<sequence>MQGKATQWDFTGHRVLVTGGSRGIAAELSYQLAMHSADVAVNFSAAADSRFGRAEAAQSLVSRIKADGGRATCVEQDLMLEDGGTQLATKTLDAMGAIDTLVLSASIQYHVPFLLQTPKDVSEQLRINLQSNIELLQTLMPHMAQAEYGRILAIGSIQEVSPSPEMPIYAMTKAAMKNLVENLAVQSASRGIMINNIAPGLIQTDRNAFRRSDPSDWDRLQSTANPVGRAGLPGDLTSLALHLLSPENTFTTGATIYSTGGGHIPVGTGGHAELVLPKSTEETANRMEVSPQV</sequence>
<reference evidence="2" key="1">
    <citation type="submission" date="2022-04" db="EMBL/GenBank/DDBJ databases">
        <title>Roseibium sp. CAU 1639 isolated from mud.</title>
        <authorList>
            <person name="Kim W."/>
        </authorList>
    </citation>
    <scope>NUCLEOTIDE SEQUENCE</scope>
    <source>
        <strain evidence="2">CAU 1639</strain>
    </source>
</reference>
<dbReference type="SUPFAM" id="SSF51735">
    <property type="entry name" value="NAD(P)-binding Rossmann-fold domains"/>
    <property type="match status" value="1"/>
</dbReference>
<dbReference type="PRINTS" id="PR00081">
    <property type="entry name" value="GDHRDH"/>
</dbReference>
<dbReference type="EMBL" id="JALNMJ010000030">
    <property type="protein sequence ID" value="MCK7615714.1"/>
    <property type="molecule type" value="Genomic_DNA"/>
</dbReference>
<evidence type="ECO:0000313" key="2">
    <source>
        <dbReference type="EMBL" id="MCK7615714.1"/>
    </source>
</evidence>
<dbReference type="PANTHER" id="PTHR42879">
    <property type="entry name" value="3-OXOACYL-(ACYL-CARRIER-PROTEIN) REDUCTASE"/>
    <property type="match status" value="1"/>
</dbReference>
<comment type="similarity">
    <text evidence="1">Belongs to the short-chain dehydrogenases/reductases (SDR) family.</text>
</comment>
<dbReference type="InterPro" id="IPR002347">
    <property type="entry name" value="SDR_fam"/>
</dbReference>
<proteinExistence type="inferred from homology"/>
<protein>
    <submittedName>
        <fullName evidence="2">SDR family oxidoreductase</fullName>
    </submittedName>
</protein>